<evidence type="ECO:0000256" key="1">
    <source>
        <dbReference type="ARBA" id="ARBA00004651"/>
    </source>
</evidence>
<evidence type="ECO:0000256" key="3">
    <source>
        <dbReference type="ARBA" id="ARBA00022448"/>
    </source>
</evidence>
<dbReference type="GO" id="GO:0005886">
    <property type="term" value="C:plasma membrane"/>
    <property type="evidence" value="ECO:0007669"/>
    <property type="project" value="UniProtKB-SubCell"/>
</dbReference>
<organism evidence="11 13">
    <name type="scientific">Endobacter medicaginis</name>
    <dbReference type="NCBI Taxonomy" id="1181271"/>
    <lineage>
        <taxon>Bacteria</taxon>
        <taxon>Pseudomonadati</taxon>
        <taxon>Pseudomonadota</taxon>
        <taxon>Alphaproteobacteria</taxon>
        <taxon>Acetobacterales</taxon>
        <taxon>Acetobacteraceae</taxon>
        <taxon>Endobacter</taxon>
    </lineage>
</organism>
<accession>A0A839UWM1</accession>
<evidence type="ECO:0000313" key="14">
    <source>
        <dbReference type="Proteomes" id="UP000565205"/>
    </source>
</evidence>
<dbReference type="Proteomes" id="UP000557688">
    <property type="component" value="Unassembled WGS sequence"/>
</dbReference>
<feature type="region of interest" description="Disordered" evidence="9">
    <location>
        <begin position="1"/>
        <end position="21"/>
    </location>
</feature>
<dbReference type="GO" id="GO:1990961">
    <property type="term" value="P:xenobiotic detoxification by transmembrane export across the plasma membrane"/>
    <property type="evidence" value="ECO:0007669"/>
    <property type="project" value="InterPro"/>
</dbReference>
<keyword evidence="4" id="KW-1003">Cell membrane</keyword>
<dbReference type="InterPro" id="IPR036259">
    <property type="entry name" value="MFS_trans_sf"/>
</dbReference>
<evidence type="ECO:0000256" key="7">
    <source>
        <dbReference type="ARBA" id="ARBA00023136"/>
    </source>
</evidence>
<feature type="transmembrane region" description="Helical" evidence="8">
    <location>
        <begin position="391"/>
        <end position="412"/>
    </location>
</feature>
<evidence type="ECO:0000256" key="9">
    <source>
        <dbReference type="SAM" id="MobiDB-lite"/>
    </source>
</evidence>
<dbReference type="RefSeq" id="WP_176622308.1">
    <property type="nucleotide sequence ID" value="NZ_JABXXQ010000045.1"/>
</dbReference>
<keyword evidence="8" id="KW-0997">Cell inner membrane</keyword>
<reference evidence="12 14" key="1">
    <citation type="submission" date="2020-06" db="EMBL/GenBank/DDBJ databases">
        <title>Description of novel acetic acid bacteria.</title>
        <authorList>
            <person name="Sombolestani A."/>
        </authorList>
    </citation>
    <scope>NUCLEOTIDE SEQUENCE [LARGE SCALE GENOMIC DNA]</scope>
    <source>
        <strain evidence="12 14">LMG 26838</strain>
    </source>
</reference>
<dbReference type="Gene3D" id="1.20.1720.10">
    <property type="entry name" value="Multidrug resistance protein D"/>
    <property type="match status" value="1"/>
</dbReference>
<keyword evidence="6 8" id="KW-1133">Transmembrane helix</keyword>
<dbReference type="Pfam" id="PF07690">
    <property type="entry name" value="MFS_1"/>
    <property type="match status" value="1"/>
</dbReference>
<keyword evidence="13" id="KW-1185">Reference proteome</keyword>
<evidence type="ECO:0000259" key="10">
    <source>
        <dbReference type="PROSITE" id="PS50850"/>
    </source>
</evidence>
<comment type="caution">
    <text evidence="8">Lacks conserved residue(s) required for the propagation of feature annotation.</text>
</comment>
<keyword evidence="7 8" id="KW-0472">Membrane</keyword>
<name>A0A839UWM1_9PROT</name>
<evidence type="ECO:0000313" key="11">
    <source>
        <dbReference type="EMBL" id="MBB3172450.1"/>
    </source>
</evidence>
<feature type="transmembrane region" description="Helical" evidence="8">
    <location>
        <begin position="25"/>
        <end position="43"/>
    </location>
</feature>
<gene>
    <name evidence="11" type="ORF">FHR90_000256</name>
    <name evidence="12" type="ORF">HUK83_04205</name>
</gene>
<evidence type="ECO:0000256" key="4">
    <source>
        <dbReference type="ARBA" id="ARBA00022475"/>
    </source>
</evidence>
<feature type="transmembrane region" description="Helical" evidence="8">
    <location>
        <begin position="184"/>
        <end position="203"/>
    </location>
</feature>
<feature type="transmembrane region" description="Helical" evidence="8">
    <location>
        <begin position="299"/>
        <end position="320"/>
    </location>
</feature>
<dbReference type="GO" id="GO:0042910">
    <property type="term" value="F:xenobiotic transmembrane transporter activity"/>
    <property type="evidence" value="ECO:0007669"/>
    <property type="project" value="InterPro"/>
</dbReference>
<dbReference type="SUPFAM" id="SSF103473">
    <property type="entry name" value="MFS general substrate transporter"/>
    <property type="match status" value="1"/>
</dbReference>
<feature type="transmembrane region" description="Helical" evidence="8">
    <location>
        <begin position="365"/>
        <end position="385"/>
    </location>
</feature>
<comment type="similarity">
    <text evidence="2 8">Belongs to the major facilitator superfamily. Bcr/CmlA family.</text>
</comment>
<comment type="caution">
    <text evidence="11">The sequence shown here is derived from an EMBL/GenBank/DDBJ whole genome shotgun (WGS) entry which is preliminary data.</text>
</comment>
<comment type="subcellular location">
    <subcellularLocation>
        <location evidence="8">Cell inner membrane</location>
        <topology evidence="8">Multi-pass membrane protein</topology>
    </subcellularLocation>
    <subcellularLocation>
        <location evidence="1">Cell membrane</location>
        <topology evidence="1">Multi-pass membrane protein</topology>
    </subcellularLocation>
</comment>
<sequence>MSLPSTRDRLPSQPASPPPPGTARFPLWLTLLLGGLIAVGPFSTDLYLPAFPAIERDLHCAPGSVQITLSAWFVGLAIGQLSQGPLSDRFGRRAPLLAGTALYTLASIGCATASSLTALSIFRVLAAIGGSASMVIPRAMVRDIASGPAAARAMSRLTLVMGVVPIAAPALGGALLAFGSWRDLFWITVLYGALSLFAAWRLLPDTMPPSMRAGLAPMDMLERFVRILADRAFVTNALAGGFGGFVMFTYLAAGPMVFETLLGLSPRDYGIAFGLNAMGYIAATQANAALVHRLGLRRLLYLGTSLCLAGALGLALLAVLCDHHPPVIPVMGLCFVCIGSLGFVFSNAAAAALVPHPHQAGSASALMGTIQYALGAVAGALMSALSLHPALWPLAAMLCAGAFAMTASVRAAPV</sequence>
<feature type="transmembrane region" description="Helical" evidence="8">
    <location>
        <begin position="63"/>
        <end position="82"/>
    </location>
</feature>
<feature type="transmembrane region" description="Helical" evidence="8">
    <location>
        <begin position="94"/>
        <end position="114"/>
    </location>
</feature>
<feature type="transmembrane region" description="Helical" evidence="8">
    <location>
        <begin position="157"/>
        <end position="178"/>
    </location>
</feature>
<dbReference type="InterPro" id="IPR020846">
    <property type="entry name" value="MFS_dom"/>
</dbReference>
<evidence type="ECO:0000256" key="8">
    <source>
        <dbReference type="RuleBase" id="RU365088"/>
    </source>
</evidence>
<feature type="transmembrane region" description="Helical" evidence="8">
    <location>
        <begin position="273"/>
        <end position="292"/>
    </location>
</feature>
<dbReference type="CDD" id="cd17320">
    <property type="entry name" value="MFS_MdfA_MDR_like"/>
    <property type="match status" value="1"/>
</dbReference>
<dbReference type="Proteomes" id="UP000565205">
    <property type="component" value="Unassembled WGS sequence"/>
</dbReference>
<evidence type="ECO:0000256" key="5">
    <source>
        <dbReference type="ARBA" id="ARBA00022692"/>
    </source>
</evidence>
<reference evidence="11 13" key="2">
    <citation type="submission" date="2020-08" db="EMBL/GenBank/DDBJ databases">
        <title>Genomic Encyclopedia of Type Strains, Phase III (KMG-III): the genomes of soil and plant-associated and newly described type strains.</title>
        <authorList>
            <person name="Whitman W."/>
        </authorList>
    </citation>
    <scope>NUCLEOTIDE SEQUENCE [LARGE SCALE GENOMIC DNA]</scope>
    <source>
        <strain evidence="11 13">CECT 8088</strain>
    </source>
</reference>
<dbReference type="EMBL" id="JACHXV010000001">
    <property type="protein sequence ID" value="MBB3172450.1"/>
    <property type="molecule type" value="Genomic_DNA"/>
</dbReference>
<feature type="transmembrane region" description="Helical" evidence="8">
    <location>
        <begin position="326"/>
        <end position="353"/>
    </location>
</feature>
<dbReference type="PANTHER" id="PTHR23502">
    <property type="entry name" value="MAJOR FACILITATOR SUPERFAMILY"/>
    <property type="match status" value="1"/>
</dbReference>
<feature type="compositionally biased region" description="Basic and acidic residues" evidence="9">
    <location>
        <begin position="1"/>
        <end position="10"/>
    </location>
</feature>
<evidence type="ECO:0000313" key="13">
    <source>
        <dbReference type="Proteomes" id="UP000557688"/>
    </source>
</evidence>
<feature type="domain" description="Major facilitator superfamily (MFS) profile" evidence="10">
    <location>
        <begin position="27"/>
        <end position="414"/>
    </location>
</feature>
<keyword evidence="5 8" id="KW-0812">Transmembrane</keyword>
<evidence type="ECO:0000256" key="2">
    <source>
        <dbReference type="ARBA" id="ARBA00006236"/>
    </source>
</evidence>
<protein>
    <recommendedName>
        <fullName evidence="8">Bcr/CflA family efflux transporter</fullName>
    </recommendedName>
</protein>
<dbReference type="InterPro" id="IPR004812">
    <property type="entry name" value="Efflux_drug-R_Bcr/CmlA"/>
</dbReference>
<dbReference type="AlphaFoldDB" id="A0A839UWM1"/>
<evidence type="ECO:0000256" key="6">
    <source>
        <dbReference type="ARBA" id="ARBA00022989"/>
    </source>
</evidence>
<evidence type="ECO:0000313" key="12">
    <source>
        <dbReference type="EMBL" id="NVN29537.1"/>
    </source>
</evidence>
<keyword evidence="3 8" id="KW-0813">Transport</keyword>
<dbReference type="EMBL" id="JABXXQ010000045">
    <property type="protein sequence ID" value="NVN29537.1"/>
    <property type="molecule type" value="Genomic_DNA"/>
</dbReference>
<dbReference type="InterPro" id="IPR011701">
    <property type="entry name" value="MFS"/>
</dbReference>
<dbReference type="PANTHER" id="PTHR23502:SF132">
    <property type="entry name" value="POLYAMINE TRANSPORTER 2-RELATED"/>
    <property type="match status" value="1"/>
</dbReference>
<proteinExistence type="inferred from homology"/>
<dbReference type="NCBIfam" id="TIGR00710">
    <property type="entry name" value="efflux_Bcr_CflA"/>
    <property type="match status" value="1"/>
</dbReference>
<feature type="transmembrane region" description="Helical" evidence="8">
    <location>
        <begin position="233"/>
        <end position="253"/>
    </location>
</feature>
<dbReference type="PROSITE" id="PS50850">
    <property type="entry name" value="MFS"/>
    <property type="match status" value="1"/>
</dbReference>